<dbReference type="Gene3D" id="3.20.20.30">
    <property type="entry name" value="Luciferase-like domain"/>
    <property type="match status" value="1"/>
</dbReference>
<evidence type="ECO:0000313" key="7">
    <source>
        <dbReference type="Proteomes" id="UP000000657"/>
    </source>
</evidence>
<dbReference type="InterPro" id="IPR019921">
    <property type="entry name" value="Lucif-like_OxRdtase_Rv2161c"/>
</dbReference>
<dbReference type="OrthoDB" id="7903015at2"/>
<dbReference type="Proteomes" id="UP000000657">
    <property type="component" value="Chromosome"/>
</dbReference>
<organism evidence="6 7">
    <name type="scientific">Frankia alni (strain DSM 45986 / CECT 9034 / ACN14a)</name>
    <dbReference type="NCBI Taxonomy" id="326424"/>
    <lineage>
        <taxon>Bacteria</taxon>
        <taxon>Bacillati</taxon>
        <taxon>Actinomycetota</taxon>
        <taxon>Actinomycetes</taxon>
        <taxon>Frankiales</taxon>
        <taxon>Frankiaceae</taxon>
        <taxon>Frankia</taxon>
    </lineage>
</organism>
<proteinExistence type="predicted"/>
<keyword evidence="3" id="KW-0560">Oxidoreductase</keyword>
<reference evidence="6 7" key="1">
    <citation type="journal article" date="2007" name="Genome Res.">
        <title>Genome characteristics of facultatively symbiotic Frankia sp. strains reflect host range and host plant biogeography.</title>
        <authorList>
            <person name="Normand P."/>
            <person name="Lapierre P."/>
            <person name="Tisa L.S."/>
            <person name="Gogarten J.P."/>
            <person name="Alloisio N."/>
            <person name="Bagnarol E."/>
            <person name="Bassi C.A."/>
            <person name="Berry A.M."/>
            <person name="Bickhart D.M."/>
            <person name="Choisne N."/>
            <person name="Couloux A."/>
            <person name="Cournoyer B."/>
            <person name="Cruveiller S."/>
            <person name="Daubin V."/>
            <person name="Demange N."/>
            <person name="Francino M.P."/>
            <person name="Goltsman E."/>
            <person name="Huang Y."/>
            <person name="Kopp O.R."/>
            <person name="Labarre L."/>
            <person name="Lapidus A."/>
            <person name="Lavire C."/>
            <person name="Marechal J."/>
            <person name="Martinez M."/>
            <person name="Mastronunzio J.E."/>
            <person name="Mullin B.C."/>
            <person name="Niemann J."/>
            <person name="Pujic P."/>
            <person name="Rawnsley T."/>
            <person name="Rouy Z."/>
            <person name="Schenowitz C."/>
            <person name="Sellstedt A."/>
            <person name="Tavares F."/>
            <person name="Tomkins J.P."/>
            <person name="Vallenet D."/>
            <person name="Valverde C."/>
            <person name="Wall L.G."/>
            <person name="Wang Y."/>
            <person name="Medigue C."/>
            <person name="Benson D.R."/>
        </authorList>
    </citation>
    <scope>NUCLEOTIDE SEQUENCE [LARGE SCALE GENOMIC DNA]</scope>
    <source>
        <strain evidence="7">DSM 45986 / CECT 9034 / ACN14a</strain>
    </source>
</reference>
<feature type="domain" description="Luciferase-like" evidence="5">
    <location>
        <begin position="6"/>
        <end position="248"/>
    </location>
</feature>
<sequence>MRFAVQHAVADPAWSPRILTPDAVTGFARAAEESGFAALGFSDHPAPSARWVDSGGEGSADPLVSLAFCAAVTSRIRLFTWALVAPYRSPLLTAHQVATLDALSAGRLTLTLGAGYLRSEFGALGVDFDGRLAAFDETVDVLRASWEQPRLTHSGALLQTRGTNIQPRVVQQPHPPLWLHGNSAWGRERAVRYGQGVVTLLTNDTLARTIRTAAVPGVDGFTRVVDDVRARLDAAGRPRDAVDVVATGMWPQLDARQGWDAAAMLDDVATYAKLGADWIVIAVCGDDPAAAEDTVRRFGEEIVAHAADPV</sequence>
<dbReference type="NCBIfam" id="TIGR03619">
    <property type="entry name" value="F420_Rv2161c"/>
    <property type="match status" value="1"/>
</dbReference>
<evidence type="ECO:0000256" key="1">
    <source>
        <dbReference type="ARBA" id="ARBA00022630"/>
    </source>
</evidence>
<accession>Q0RJ76</accession>
<dbReference type="InterPro" id="IPR036661">
    <property type="entry name" value="Luciferase-like_sf"/>
</dbReference>
<name>Q0RJ76_FRAAA</name>
<dbReference type="GO" id="GO:0046306">
    <property type="term" value="P:alkanesulfonate catabolic process"/>
    <property type="evidence" value="ECO:0007669"/>
    <property type="project" value="TreeGrafter"/>
</dbReference>
<keyword evidence="4" id="KW-0503">Monooxygenase</keyword>
<dbReference type="GO" id="GO:0008726">
    <property type="term" value="F:alkanesulfonate monooxygenase activity"/>
    <property type="evidence" value="ECO:0007669"/>
    <property type="project" value="TreeGrafter"/>
</dbReference>
<dbReference type="RefSeq" id="WP_011604931.1">
    <property type="nucleotide sequence ID" value="NC_008278.1"/>
</dbReference>
<dbReference type="Pfam" id="PF00296">
    <property type="entry name" value="Bac_luciferase"/>
    <property type="match status" value="1"/>
</dbReference>
<dbReference type="eggNOG" id="COG2141">
    <property type="taxonomic scope" value="Bacteria"/>
</dbReference>
<dbReference type="STRING" id="326424.FRAAL3793"/>
<evidence type="ECO:0000256" key="2">
    <source>
        <dbReference type="ARBA" id="ARBA00022643"/>
    </source>
</evidence>
<evidence type="ECO:0000256" key="3">
    <source>
        <dbReference type="ARBA" id="ARBA00023002"/>
    </source>
</evidence>
<dbReference type="InterPro" id="IPR050172">
    <property type="entry name" value="SsuD_RutA_monooxygenase"/>
</dbReference>
<dbReference type="HOGENOM" id="CLU_027853_7_1_11"/>
<evidence type="ECO:0000313" key="6">
    <source>
        <dbReference type="EMBL" id="CAJ62436.1"/>
    </source>
</evidence>
<dbReference type="InterPro" id="IPR011251">
    <property type="entry name" value="Luciferase-like_dom"/>
</dbReference>
<evidence type="ECO:0000259" key="5">
    <source>
        <dbReference type="Pfam" id="PF00296"/>
    </source>
</evidence>
<dbReference type="EMBL" id="CT573213">
    <property type="protein sequence ID" value="CAJ62436.1"/>
    <property type="molecule type" value="Genomic_DNA"/>
</dbReference>
<dbReference type="PANTHER" id="PTHR42847:SF4">
    <property type="entry name" value="ALKANESULFONATE MONOOXYGENASE-RELATED"/>
    <property type="match status" value="1"/>
</dbReference>
<dbReference type="KEGG" id="fal:FRAAL3793"/>
<keyword evidence="7" id="KW-1185">Reference proteome</keyword>
<dbReference type="AlphaFoldDB" id="Q0RJ76"/>
<keyword evidence="2" id="KW-0288">FMN</keyword>
<evidence type="ECO:0000256" key="4">
    <source>
        <dbReference type="ARBA" id="ARBA00023033"/>
    </source>
</evidence>
<gene>
    <name evidence="6" type="ordered locus">FRAAL3793</name>
</gene>
<protein>
    <submittedName>
        <fullName evidence="6">Dehydrogenase</fullName>
    </submittedName>
</protein>
<keyword evidence="1" id="KW-0285">Flavoprotein</keyword>
<dbReference type="SUPFAM" id="SSF51679">
    <property type="entry name" value="Bacterial luciferase-like"/>
    <property type="match status" value="1"/>
</dbReference>
<dbReference type="PANTHER" id="PTHR42847">
    <property type="entry name" value="ALKANESULFONATE MONOOXYGENASE"/>
    <property type="match status" value="1"/>
</dbReference>